<dbReference type="SUPFAM" id="SSF51206">
    <property type="entry name" value="cAMP-binding domain-like"/>
    <property type="match status" value="1"/>
</dbReference>
<evidence type="ECO:0000313" key="4">
    <source>
        <dbReference type="Proteomes" id="UP000649617"/>
    </source>
</evidence>
<proteinExistence type="predicted"/>
<feature type="non-terminal residue" evidence="3">
    <location>
        <position position="1"/>
    </location>
</feature>
<keyword evidence="1" id="KW-0812">Transmembrane</keyword>
<gene>
    <name evidence="3" type="ORF">SPIL2461_LOCUS15595</name>
</gene>
<comment type="caution">
    <text evidence="3">The sequence shown here is derived from an EMBL/GenBank/DDBJ whole genome shotgun (WGS) entry which is preliminary data.</text>
</comment>
<name>A0A812ULI9_SYMPI</name>
<feature type="transmembrane region" description="Helical" evidence="1">
    <location>
        <begin position="6"/>
        <end position="28"/>
    </location>
</feature>
<dbReference type="Pfam" id="PF20717">
    <property type="entry name" value="DUF6829"/>
    <property type="match status" value="1"/>
</dbReference>
<dbReference type="SUPFAM" id="SSF81324">
    <property type="entry name" value="Voltage-gated potassium channels"/>
    <property type="match status" value="1"/>
</dbReference>
<dbReference type="GO" id="GO:0003254">
    <property type="term" value="P:regulation of membrane depolarization"/>
    <property type="evidence" value="ECO:0007669"/>
    <property type="project" value="TreeGrafter"/>
</dbReference>
<dbReference type="GO" id="GO:0005249">
    <property type="term" value="F:voltage-gated potassium channel activity"/>
    <property type="evidence" value="ECO:0007669"/>
    <property type="project" value="TreeGrafter"/>
</dbReference>
<dbReference type="PROSITE" id="PS50042">
    <property type="entry name" value="CNMP_BINDING_3"/>
    <property type="match status" value="1"/>
</dbReference>
<keyword evidence="1" id="KW-1133">Transmembrane helix</keyword>
<feature type="transmembrane region" description="Helical" evidence="1">
    <location>
        <begin position="692"/>
        <end position="711"/>
    </location>
</feature>
<dbReference type="PANTHER" id="PTHR45689:SF5">
    <property type="entry name" value="I[[H]] CHANNEL, ISOFORM E"/>
    <property type="match status" value="1"/>
</dbReference>
<dbReference type="EMBL" id="CAJNIZ010038746">
    <property type="protein sequence ID" value="CAE7581911.1"/>
    <property type="molecule type" value="Genomic_DNA"/>
</dbReference>
<reference evidence="3" key="1">
    <citation type="submission" date="2021-02" db="EMBL/GenBank/DDBJ databases">
        <authorList>
            <person name="Dougan E. K."/>
            <person name="Rhodes N."/>
            <person name="Thang M."/>
            <person name="Chan C."/>
        </authorList>
    </citation>
    <scope>NUCLEOTIDE SEQUENCE</scope>
</reference>
<dbReference type="InterPro" id="IPR051413">
    <property type="entry name" value="K/Na_HCN_channel"/>
</dbReference>
<keyword evidence="1" id="KW-0472">Membrane</keyword>
<evidence type="ECO:0000256" key="1">
    <source>
        <dbReference type="SAM" id="Phobius"/>
    </source>
</evidence>
<dbReference type="Gene3D" id="2.60.120.10">
    <property type="entry name" value="Jelly Rolls"/>
    <property type="match status" value="1"/>
</dbReference>
<dbReference type="InterPro" id="IPR014710">
    <property type="entry name" value="RmlC-like_jellyroll"/>
</dbReference>
<dbReference type="AlphaFoldDB" id="A0A812ULI9"/>
<dbReference type="InterPro" id="IPR000595">
    <property type="entry name" value="cNMP-bd_dom"/>
</dbReference>
<evidence type="ECO:0000313" key="3">
    <source>
        <dbReference type="EMBL" id="CAE7581911.1"/>
    </source>
</evidence>
<feature type="transmembrane region" description="Helical" evidence="1">
    <location>
        <begin position="193"/>
        <end position="214"/>
    </location>
</feature>
<accession>A0A812ULI9</accession>
<organism evidence="3 4">
    <name type="scientific">Symbiodinium pilosum</name>
    <name type="common">Dinoflagellate</name>
    <dbReference type="NCBI Taxonomy" id="2952"/>
    <lineage>
        <taxon>Eukaryota</taxon>
        <taxon>Sar</taxon>
        <taxon>Alveolata</taxon>
        <taxon>Dinophyceae</taxon>
        <taxon>Suessiales</taxon>
        <taxon>Symbiodiniaceae</taxon>
        <taxon>Symbiodinium</taxon>
    </lineage>
</organism>
<dbReference type="OrthoDB" id="47172at2759"/>
<evidence type="ECO:0000259" key="2">
    <source>
        <dbReference type="PROSITE" id="PS50042"/>
    </source>
</evidence>
<protein>
    <recommendedName>
        <fullName evidence="2">Cyclic nucleotide-binding domain-containing protein</fullName>
    </recommendedName>
</protein>
<feature type="domain" description="Cyclic nucleotide-binding" evidence="2">
    <location>
        <begin position="306"/>
        <end position="389"/>
    </location>
</feature>
<dbReference type="GO" id="GO:0035725">
    <property type="term" value="P:sodium ion transmembrane transport"/>
    <property type="evidence" value="ECO:0007669"/>
    <property type="project" value="TreeGrafter"/>
</dbReference>
<dbReference type="PANTHER" id="PTHR45689">
    <property type="entry name" value="I[[H]] CHANNEL, ISOFORM E"/>
    <property type="match status" value="1"/>
</dbReference>
<dbReference type="InterPro" id="IPR049232">
    <property type="entry name" value="DUF6829"/>
</dbReference>
<dbReference type="GO" id="GO:0098855">
    <property type="term" value="C:HCN channel complex"/>
    <property type="evidence" value="ECO:0007669"/>
    <property type="project" value="TreeGrafter"/>
</dbReference>
<dbReference type="Gene3D" id="1.10.287.70">
    <property type="match status" value="1"/>
</dbReference>
<feature type="transmembrane region" description="Helical" evidence="1">
    <location>
        <begin position="110"/>
        <end position="138"/>
    </location>
</feature>
<sequence>SSPSFQVSFFCSFIFWFLDILLNFNTAVYVRGSLMYSRATIACQYLKTWLIFDLLLISLDCLTTLSSSVRELSALRVARLVRGLRLVRLLKMSRLHDMIQEVAASSGRQWIMLVIAIANTACRILMVAHILACIWIWIGRWVSDSQNVSWIDLSEATGLSIYVQWLHSLRYVINSPSPPAIAPNSATERVFDILAYVFSLLVIGSAISAIAGTLNDLRAMNEARARQRREVRLYLTSQNARYELVGRVMKFVDYKLEKMTSFNFDQSLISSTLYTELFVGQRGKFLSKLPIFALTLETFSDVFAHICTALQKHVYEKGELVFAAGAWAGSLHMTTAGVYVLSDVSRAEKEDRVLKGDEVHWFAELALYADSAIHVSTLRAKNIAEMFTLTGVTLVSAVRESPACSAMFCEYARDFVGKQRGISDEHDDQIRYAHACCQQNQYYQELHPDQRKQFSNIDILKARLPVELDLNHSFGHKMPEDAEVSRGKSESSDLEVVKSLMEDLASGSISSMTALSQQLQQLLPELHPFYGTYSVFEEGLDRARAESACISMLALLANRYDIYTNAQSSGKLLHLQWEQLQEIVSWAEPTERHAHAVLVLLAIRGLGKSKALLSQVPEQDQQPEKAVLYLMKEQRHIVPSVSKLDESGLALLQETLLHHEAFKLAQMLQGENVPASIADLQERFSRDSREAFQFYIFFLLGFMSGIAGGLGSKFMTARNADAVINGICMLQRLLDAKPLGIYWGYLNARAESLGWPCASAEDFALVRLACLSRLQDRDGYVALRQAWCTCGQQERARLLEHFLADGITERALVLEFLPDCISGAKNNKLVGLAVFLHVLVDLLANLSVALNSAPAMGGKKLIRVDLSDMSAFTVAVQNGFVFRTCISRCNFYVGDDKVQVQMTSENWSRTQDSETDITNLSHSMREVLLQQQAVMGHFSIEQAQPWFLSSTIPKNGVMEVSC</sequence>
<dbReference type="Proteomes" id="UP000649617">
    <property type="component" value="Unassembled WGS sequence"/>
</dbReference>
<dbReference type="InterPro" id="IPR018490">
    <property type="entry name" value="cNMP-bd_dom_sf"/>
</dbReference>
<keyword evidence="4" id="KW-1185">Reference proteome</keyword>